<dbReference type="Pfam" id="PF10517">
    <property type="entry name" value="DM13"/>
    <property type="match status" value="1"/>
</dbReference>
<feature type="domain" description="DM13" evidence="2">
    <location>
        <begin position="37"/>
        <end position="146"/>
    </location>
</feature>
<keyword evidence="4" id="KW-1185">Reference proteome</keyword>
<organism evidence="3 4">
    <name type="scientific">Petrachloros mirabilis ULC683</name>
    <dbReference type="NCBI Taxonomy" id="2781853"/>
    <lineage>
        <taxon>Bacteria</taxon>
        <taxon>Bacillati</taxon>
        <taxon>Cyanobacteriota</taxon>
        <taxon>Cyanophyceae</taxon>
        <taxon>Synechococcales</taxon>
        <taxon>Petrachlorosaceae</taxon>
        <taxon>Petrachloros</taxon>
        <taxon>Petrachloros mirabilis</taxon>
    </lineage>
</organism>
<keyword evidence="1" id="KW-0732">Signal</keyword>
<name>A0A8K1ZYP2_9CYAN</name>
<evidence type="ECO:0000313" key="4">
    <source>
        <dbReference type="Proteomes" id="UP000607397"/>
    </source>
</evidence>
<gene>
    <name evidence="3" type="ORF">GS597_07040</name>
</gene>
<proteinExistence type="predicted"/>
<evidence type="ECO:0000256" key="1">
    <source>
        <dbReference type="SAM" id="SignalP"/>
    </source>
</evidence>
<feature type="signal peptide" evidence="1">
    <location>
        <begin position="1"/>
        <end position="18"/>
    </location>
</feature>
<comment type="caution">
    <text evidence="3">The sequence shown here is derived from an EMBL/GenBank/DDBJ whole genome shotgun (WGS) entry which is preliminary data.</text>
</comment>
<feature type="chain" id="PRO_5035455486" evidence="1">
    <location>
        <begin position="19"/>
        <end position="146"/>
    </location>
</feature>
<dbReference type="EMBL" id="WVIC01000011">
    <property type="protein sequence ID" value="NCJ06272.1"/>
    <property type="molecule type" value="Genomic_DNA"/>
</dbReference>
<dbReference type="Proteomes" id="UP000607397">
    <property type="component" value="Unassembled WGS sequence"/>
</dbReference>
<dbReference type="RefSeq" id="WP_161824755.1">
    <property type="nucleotide sequence ID" value="NZ_WVIC01000011.1"/>
</dbReference>
<dbReference type="AlphaFoldDB" id="A0A8K1ZYP2"/>
<dbReference type="PROSITE" id="PS51549">
    <property type="entry name" value="DM13"/>
    <property type="match status" value="1"/>
</dbReference>
<dbReference type="InterPro" id="IPR019545">
    <property type="entry name" value="DM13_domain"/>
</dbReference>
<accession>A0A8K1ZYP2</accession>
<sequence length="146" mass="15812">MVKSILLIVLSSVFLSLAACTETATDMPPSEVGTTTAEVSEAGMFVPVEKTTTGQVVVRSENGRTYLEFSEDFQTSSGPDLHVLLDIASTPPDAYANIASYVKLGSLESARGAQRYEVPEDVQVADYQSVVIWCEQFDMVYGYAPL</sequence>
<evidence type="ECO:0000313" key="3">
    <source>
        <dbReference type="EMBL" id="NCJ06272.1"/>
    </source>
</evidence>
<evidence type="ECO:0000259" key="2">
    <source>
        <dbReference type="PROSITE" id="PS51549"/>
    </source>
</evidence>
<protein>
    <submittedName>
        <fullName evidence="3">Electron transfer flavoprotein</fullName>
    </submittedName>
</protein>
<reference evidence="3" key="1">
    <citation type="submission" date="2019-12" db="EMBL/GenBank/DDBJ databases">
        <title>High-Quality draft genome sequences of three cyanobacteria isolated from the limestone walls of the Old Cathedral of Coimbra.</title>
        <authorList>
            <person name="Tiago I."/>
            <person name="Soares F."/>
            <person name="Portugal A."/>
        </authorList>
    </citation>
    <scope>NUCLEOTIDE SEQUENCE [LARGE SCALE GENOMIC DNA]</scope>
    <source>
        <strain evidence="3">C</strain>
    </source>
</reference>
<dbReference type="PROSITE" id="PS51257">
    <property type="entry name" value="PROKAR_LIPOPROTEIN"/>
    <property type="match status" value="1"/>
</dbReference>